<organism evidence="2 3">
    <name type="scientific">Diaporthe australafricana</name>
    <dbReference type="NCBI Taxonomy" id="127596"/>
    <lineage>
        <taxon>Eukaryota</taxon>
        <taxon>Fungi</taxon>
        <taxon>Dikarya</taxon>
        <taxon>Ascomycota</taxon>
        <taxon>Pezizomycotina</taxon>
        <taxon>Sordariomycetes</taxon>
        <taxon>Sordariomycetidae</taxon>
        <taxon>Diaporthales</taxon>
        <taxon>Diaporthaceae</taxon>
        <taxon>Diaporthe</taxon>
    </lineage>
</organism>
<dbReference type="InterPro" id="IPR025714">
    <property type="entry name" value="Methyltranfer_dom"/>
</dbReference>
<evidence type="ECO:0000313" key="3">
    <source>
        <dbReference type="Proteomes" id="UP001583177"/>
    </source>
</evidence>
<comment type="caution">
    <text evidence="2">The sequence shown here is derived from an EMBL/GenBank/DDBJ whole genome shotgun (WGS) entry which is preliminary data.</text>
</comment>
<dbReference type="Pfam" id="PF13847">
    <property type="entry name" value="Methyltransf_31"/>
    <property type="match status" value="1"/>
</dbReference>
<dbReference type="Proteomes" id="UP001583177">
    <property type="component" value="Unassembled WGS sequence"/>
</dbReference>
<keyword evidence="3" id="KW-1185">Reference proteome</keyword>
<name>A0ABR3WIA9_9PEZI</name>
<feature type="domain" description="Methyltransferase" evidence="1">
    <location>
        <begin position="41"/>
        <end position="171"/>
    </location>
</feature>
<dbReference type="Gene3D" id="3.40.50.150">
    <property type="entry name" value="Vaccinia Virus protein VP39"/>
    <property type="match status" value="1"/>
</dbReference>
<sequence length="287" mass="31256">MSSDNKSDGSGYKLGYSKAATSSHASRTIYTDAAFAIPHIKPHHRVLDVGSGPGTITIGFATLVDGTKGGSVVGIDTGEEVVTSASQLANEHSLGKDVIRFTQGDILEGLPFDDESFDVVFTSQTMTHLAPAPDMPVKALKEMRRVLKKDGFLAARDAASLTFSPFREDLQRKLTDRMYAVVGTNEPCGLHMQEYLRAAGWDLDSGIASDKVIIGGGSTIVTGKDKVKWWKDVIGGRLEQGEPFRESWLKHGFTGDECDETKALIERWAQSEDAWYGALQTEVLAWK</sequence>
<dbReference type="PANTHER" id="PTHR42912:SF93">
    <property type="entry name" value="N6-ADENOSINE-METHYLTRANSFERASE TMT1A"/>
    <property type="match status" value="1"/>
</dbReference>
<gene>
    <name evidence="2" type="ORF">Daus18300_008540</name>
</gene>
<proteinExistence type="predicted"/>
<reference evidence="2 3" key="1">
    <citation type="journal article" date="2024" name="IMA Fungus">
        <title>IMA Genome - F19 : A genome assembly and annotation guide to empower mycologists, including annotated draft genome sequences of Ceratocystis pirilliformis, Diaporthe australafricana, Fusarium ophioides, Paecilomyces lecythidis, and Sporothrix stenoceras.</title>
        <authorList>
            <person name="Aylward J."/>
            <person name="Wilson A.M."/>
            <person name="Visagie C.M."/>
            <person name="Spraker J."/>
            <person name="Barnes I."/>
            <person name="Buitendag C."/>
            <person name="Ceriani C."/>
            <person name="Del Mar Angel L."/>
            <person name="du Plessis D."/>
            <person name="Fuchs T."/>
            <person name="Gasser K."/>
            <person name="Kramer D."/>
            <person name="Li W."/>
            <person name="Munsamy K."/>
            <person name="Piso A."/>
            <person name="Price J.L."/>
            <person name="Sonnekus B."/>
            <person name="Thomas C."/>
            <person name="van der Nest A."/>
            <person name="van Dijk A."/>
            <person name="van Heerden A."/>
            <person name="van Vuuren N."/>
            <person name="Yilmaz N."/>
            <person name="Duong T.A."/>
            <person name="van der Merwe N.A."/>
            <person name="Wingfield M.J."/>
            <person name="Wingfield B.D."/>
        </authorList>
    </citation>
    <scope>NUCLEOTIDE SEQUENCE [LARGE SCALE GENOMIC DNA]</scope>
    <source>
        <strain evidence="2 3">CMW 18300</strain>
    </source>
</reference>
<dbReference type="CDD" id="cd02440">
    <property type="entry name" value="AdoMet_MTases"/>
    <property type="match status" value="1"/>
</dbReference>
<dbReference type="InterPro" id="IPR029063">
    <property type="entry name" value="SAM-dependent_MTases_sf"/>
</dbReference>
<dbReference type="InterPro" id="IPR050508">
    <property type="entry name" value="Methyltransf_Superfamily"/>
</dbReference>
<protein>
    <recommendedName>
        <fullName evidence="1">Methyltransferase domain-containing protein</fullName>
    </recommendedName>
</protein>
<accession>A0ABR3WIA9</accession>
<dbReference type="EMBL" id="JAWRVE010000080">
    <property type="protein sequence ID" value="KAL1862580.1"/>
    <property type="molecule type" value="Genomic_DNA"/>
</dbReference>
<evidence type="ECO:0000259" key="1">
    <source>
        <dbReference type="Pfam" id="PF13847"/>
    </source>
</evidence>
<evidence type="ECO:0000313" key="2">
    <source>
        <dbReference type="EMBL" id="KAL1862580.1"/>
    </source>
</evidence>
<dbReference type="PANTHER" id="PTHR42912">
    <property type="entry name" value="METHYLTRANSFERASE"/>
    <property type="match status" value="1"/>
</dbReference>
<dbReference type="SUPFAM" id="SSF53335">
    <property type="entry name" value="S-adenosyl-L-methionine-dependent methyltransferases"/>
    <property type="match status" value="1"/>
</dbReference>